<evidence type="ECO:0000256" key="2">
    <source>
        <dbReference type="ARBA" id="ARBA00022527"/>
    </source>
</evidence>
<dbReference type="FunFam" id="1.10.510.10:FF:000537">
    <property type="entry name" value="Putative receptor-like protein kinase"/>
    <property type="match status" value="1"/>
</dbReference>
<dbReference type="PROSITE" id="PS00108">
    <property type="entry name" value="PROTEIN_KINASE_ST"/>
    <property type="match status" value="1"/>
</dbReference>
<keyword evidence="27" id="KW-1185">Reference proteome</keyword>
<feature type="chain" id="PRO_5035440044" description="Receptor-like serine/threonine-protein kinase" evidence="21">
    <location>
        <begin position="20"/>
        <end position="805"/>
    </location>
</feature>
<dbReference type="InterPro" id="IPR000742">
    <property type="entry name" value="EGF"/>
</dbReference>
<evidence type="ECO:0000256" key="1">
    <source>
        <dbReference type="ARBA" id="ARBA00004479"/>
    </source>
</evidence>
<evidence type="ECO:0000259" key="24">
    <source>
        <dbReference type="PROSITE" id="PS50927"/>
    </source>
</evidence>
<feature type="domain" description="Apple" evidence="25">
    <location>
        <begin position="338"/>
        <end position="417"/>
    </location>
</feature>
<keyword evidence="12" id="KW-1015">Disulfide bond</keyword>
<dbReference type="OrthoDB" id="619632at2759"/>
<evidence type="ECO:0000256" key="17">
    <source>
        <dbReference type="PIRNR" id="PIRNR000641"/>
    </source>
</evidence>
<feature type="domain" description="EGF-like" evidence="23">
    <location>
        <begin position="286"/>
        <end position="324"/>
    </location>
</feature>
<evidence type="ECO:0000256" key="4">
    <source>
        <dbReference type="ARBA" id="ARBA00022679"/>
    </source>
</evidence>
<evidence type="ECO:0000256" key="13">
    <source>
        <dbReference type="ARBA" id="ARBA00023170"/>
    </source>
</evidence>
<dbReference type="InterPro" id="IPR003609">
    <property type="entry name" value="Pan_app"/>
</dbReference>
<evidence type="ECO:0000313" key="26">
    <source>
        <dbReference type="EMBL" id="KAF3446599.1"/>
    </source>
</evidence>
<dbReference type="CDD" id="cd00053">
    <property type="entry name" value="EGF"/>
    <property type="match status" value="1"/>
</dbReference>
<dbReference type="CDD" id="cd01098">
    <property type="entry name" value="PAN_AP_plant"/>
    <property type="match status" value="1"/>
</dbReference>
<dbReference type="GO" id="GO:0048544">
    <property type="term" value="P:recognition of pollen"/>
    <property type="evidence" value="ECO:0007669"/>
    <property type="project" value="InterPro"/>
</dbReference>
<evidence type="ECO:0000256" key="7">
    <source>
        <dbReference type="ARBA" id="ARBA00022741"/>
    </source>
</evidence>
<dbReference type="Pfam" id="PF00069">
    <property type="entry name" value="Pkinase"/>
    <property type="match status" value="1"/>
</dbReference>
<dbReference type="Pfam" id="PF00954">
    <property type="entry name" value="S_locus_glycop"/>
    <property type="match status" value="1"/>
</dbReference>
<keyword evidence="13" id="KW-0675">Receptor</keyword>
<keyword evidence="3 18" id="KW-0245">EGF-like domain</keyword>
<dbReference type="InterPro" id="IPR008271">
    <property type="entry name" value="Ser/Thr_kinase_AS"/>
</dbReference>
<comment type="caution">
    <text evidence="26">The sequence shown here is derived from an EMBL/GenBank/DDBJ whole genome shotgun (WGS) entry which is preliminary data.</text>
</comment>
<keyword evidence="10 20" id="KW-1133">Transmembrane helix</keyword>
<evidence type="ECO:0000256" key="20">
    <source>
        <dbReference type="SAM" id="Phobius"/>
    </source>
</evidence>
<dbReference type="AlphaFoldDB" id="A0A8K0MHM0"/>
<evidence type="ECO:0000256" key="16">
    <source>
        <dbReference type="ARBA" id="ARBA00048679"/>
    </source>
</evidence>
<dbReference type="InterPro" id="IPR001480">
    <property type="entry name" value="Bulb-type_lectin_dom"/>
</dbReference>
<dbReference type="SMART" id="SM00220">
    <property type="entry name" value="S_TKc"/>
    <property type="match status" value="1"/>
</dbReference>
<accession>A0A8K0MHM0</accession>
<evidence type="ECO:0000313" key="27">
    <source>
        <dbReference type="Proteomes" id="UP000796880"/>
    </source>
</evidence>
<dbReference type="Pfam" id="PF01453">
    <property type="entry name" value="B_lectin"/>
    <property type="match status" value="1"/>
</dbReference>
<dbReference type="InterPro" id="IPR011009">
    <property type="entry name" value="Kinase-like_dom_sf"/>
</dbReference>
<comment type="catalytic activity">
    <reaction evidence="15 17">
        <text>L-threonyl-[protein] + ATP = O-phospho-L-threonyl-[protein] + ADP + H(+)</text>
        <dbReference type="Rhea" id="RHEA:46608"/>
        <dbReference type="Rhea" id="RHEA-COMP:11060"/>
        <dbReference type="Rhea" id="RHEA-COMP:11605"/>
        <dbReference type="ChEBI" id="CHEBI:15378"/>
        <dbReference type="ChEBI" id="CHEBI:30013"/>
        <dbReference type="ChEBI" id="CHEBI:30616"/>
        <dbReference type="ChEBI" id="CHEBI:61977"/>
        <dbReference type="ChEBI" id="CHEBI:456216"/>
        <dbReference type="EC" id="2.7.11.1"/>
    </reaction>
</comment>
<dbReference type="EC" id="2.7.11.1" evidence="17"/>
<dbReference type="GO" id="GO:0004674">
    <property type="term" value="F:protein serine/threonine kinase activity"/>
    <property type="evidence" value="ECO:0007669"/>
    <property type="project" value="UniProtKB-KW"/>
</dbReference>
<evidence type="ECO:0000256" key="5">
    <source>
        <dbReference type="ARBA" id="ARBA00022692"/>
    </source>
</evidence>
<dbReference type="PROSITE" id="PS50948">
    <property type="entry name" value="PAN"/>
    <property type="match status" value="1"/>
</dbReference>
<evidence type="ECO:0000256" key="21">
    <source>
        <dbReference type="SAM" id="SignalP"/>
    </source>
</evidence>
<keyword evidence="6 21" id="KW-0732">Signal</keyword>
<evidence type="ECO:0000256" key="12">
    <source>
        <dbReference type="ARBA" id="ARBA00023157"/>
    </source>
</evidence>
<dbReference type="PANTHER" id="PTHR47974">
    <property type="entry name" value="OS07G0415500 PROTEIN"/>
    <property type="match status" value="1"/>
</dbReference>
<dbReference type="InterPro" id="IPR000719">
    <property type="entry name" value="Prot_kinase_dom"/>
</dbReference>
<protein>
    <recommendedName>
        <fullName evidence="17">Receptor-like serine/threonine-protein kinase</fullName>
        <ecNumber evidence="17">2.7.11.1</ecNumber>
    </recommendedName>
</protein>
<keyword evidence="2 17" id="KW-0723">Serine/threonine-protein kinase</keyword>
<evidence type="ECO:0000259" key="23">
    <source>
        <dbReference type="PROSITE" id="PS50026"/>
    </source>
</evidence>
<comment type="catalytic activity">
    <reaction evidence="16 17">
        <text>L-seryl-[protein] + ATP = O-phospho-L-seryl-[protein] + ADP + H(+)</text>
        <dbReference type="Rhea" id="RHEA:17989"/>
        <dbReference type="Rhea" id="RHEA-COMP:9863"/>
        <dbReference type="Rhea" id="RHEA-COMP:11604"/>
        <dbReference type="ChEBI" id="CHEBI:15378"/>
        <dbReference type="ChEBI" id="CHEBI:29999"/>
        <dbReference type="ChEBI" id="CHEBI:30616"/>
        <dbReference type="ChEBI" id="CHEBI:83421"/>
        <dbReference type="ChEBI" id="CHEBI:456216"/>
        <dbReference type="EC" id="2.7.11.1"/>
    </reaction>
</comment>
<dbReference type="Proteomes" id="UP000796880">
    <property type="component" value="Unassembled WGS sequence"/>
</dbReference>
<feature type="transmembrane region" description="Helical" evidence="20">
    <location>
        <begin position="459"/>
        <end position="481"/>
    </location>
</feature>
<reference evidence="26" key="1">
    <citation type="submission" date="2020-03" db="EMBL/GenBank/DDBJ databases">
        <title>A high-quality chromosome-level genome assembly of a woody plant with both climbing and erect habits, Rhamnella rubrinervis.</title>
        <authorList>
            <person name="Lu Z."/>
            <person name="Yang Y."/>
            <person name="Zhu X."/>
            <person name="Sun Y."/>
        </authorList>
    </citation>
    <scope>NUCLEOTIDE SEQUENCE</scope>
    <source>
        <strain evidence="26">BYM</strain>
        <tissue evidence="26">Leaf</tissue>
    </source>
</reference>
<dbReference type="PIRSF" id="PIRSF000641">
    <property type="entry name" value="SRK"/>
    <property type="match status" value="1"/>
</dbReference>
<evidence type="ECO:0000256" key="10">
    <source>
        <dbReference type="ARBA" id="ARBA00022989"/>
    </source>
</evidence>
<evidence type="ECO:0000256" key="15">
    <source>
        <dbReference type="ARBA" id="ARBA00047899"/>
    </source>
</evidence>
<dbReference type="PROSITE" id="PS00107">
    <property type="entry name" value="PROTEIN_KINASE_ATP"/>
    <property type="match status" value="1"/>
</dbReference>
<evidence type="ECO:0000256" key="19">
    <source>
        <dbReference type="PROSITE-ProRule" id="PRU10141"/>
    </source>
</evidence>
<feature type="domain" description="Protein kinase" evidence="22">
    <location>
        <begin position="515"/>
        <end position="805"/>
    </location>
</feature>
<evidence type="ECO:0000259" key="25">
    <source>
        <dbReference type="PROSITE" id="PS50948"/>
    </source>
</evidence>
<dbReference type="InterPro" id="IPR017441">
    <property type="entry name" value="Protein_kinase_ATP_BS"/>
</dbReference>
<keyword evidence="8 17" id="KW-0418">Kinase</keyword>
<keyword evidence="11 20" id="KW-0472">Membrane</keyword>
<gene>
    <name evidence="26" type="ORF">FNV43_RR11779</name>
</gene>
<dbReference type="InterPro" id="IPR024171">
    <property type="entry name" value="SRK-like_kinase"/>
</dbReference>
<dbReference type="Gene3D" id="3.30.200.20">
    <property type="entry name" value="Phosphorylase Kinase, domain 1"/>
    <property type="match status" value="1"/>
</dbReference>
<evidence type="ECO:0000259" key="22">
    <source>
        <dbReference type="PROSITE" id="PS50011"/>
    </source>
</evidence>
<dbReference type="PANTHER" id="PTHR47974:SF3">
    <property type="entry name" value="RECEPTOR-LIKE SERINE_THREONINE-PROTEIN KINASE"/>
    <property type="match status" value="1"/>
</dbReference>
<evidence type="ECO:0000256" key="11">
    <source>
        <dbReference type="ARBA" id="ARBA00023136"/>
    </source>
</evidence>
<dbReference type="Gene3D" id="1.10.510.10">
    <property type="entry name" value="Transferase(Phosphotransferase) domain 1"/>
    <property type="match status" value="1"/>
</dbReference>
<comment type="subcellular location">
    <subcellularLocation>
        <location evidence="1">Membrane</location>
        <topology evidence="1">Single-pass type I membrane protein</topology>
    </subcellularLocation>
</comment>
<dbReference type="SUPFAM" id="SSF51110">
    <property type="entry name" value="alpha-D-mannose-specific plant lectins"/>
    <property type="match status" value="1"/>
</dbReference>
<evidence type="ECO:0000256" key="6">
    <source>
        <dbReference type="ARBA" id="ARBA00022729"/>
    </source>
</evidence>
<keyword evidence="4 17" id="KW-0808">Transferase</keyword>
<dbReference type="SMART" id="SM00108">
    <property type="entry name" value="B_lectin"/>
    <property type="match status" value="1"/>
</dbReference>
<evidence type="ECO:0000256" key="8">
    <source>
        <dbReference type="ARBA" id="ARBA00022777"/>
    </source>
</evidence>
<proteinExistence type="inferred from homology"/>
<keyword evidence="14" id="KW-0325">Glycoprotein</keyword>
<feature type="signal peptide" evidence="21">
    <location>
        <begin position="1"/>
        <end position="19"/>
    </location>
</feature>
<dbReference type="PROSITE" id="PS50026">
    <property type="entry name" value="EGF_3"/>
    <property type="match status" value="1"/>
</dbReference>
<evidence type="ECO:0000256" key="9">
    <source>
        <dbReference type="ARBA" id="ARBA00022840"/>
    </source>
</evidence>
<dbReference type="SUPFAM" id="SSF56112">
    <property type="entry name" value="Protein kinase-like (PK-like)"/>
    <property type="match status" value="1"/>
</dbReference>
<dbReference type="PROSITE" id="PS50011">
    <property type="entry name" value="PROTEIN_KINASE_DOM"/>
    <property type="match status" value="1"/>
</dbReference>
<evidence type="ECO:0000256" key="18">
    <source>
        <dbReference type="PROSITE-ProRule" id="PRU00076"/>
    </source>
</evidence>
<dbReference type="GO" id="GO:0016020">
    <property type="term" value="C:membrane"/>
    <property type="evidence" value="ECO:0007669"/>
    <property type="project" value="UniProtKB-SubCell"/>
</dbReference>
<dbReference type="CDD" id="cd00028">
    <property type="entry name" value="B_lectin"/>
    <property type="match status" value="1"/>
</dbReference>
<dbReference type="EMBL" id="VOIH02000005">
    <property type="protein sequence ID" value="KAF3446599.1"/>
    <property type="molecule type" value="Genomic_DNA"/>
</dbReference>
<evidence type="ECO:0000256" key="3">
    <source>
        <dbReference type="ARBA" id="ARBA00022536"/>
    </source>
</evidence>
<sequence>MACSSLFTIFFFYVVLSLAIPSSSSLSDTLRQGDSLSVEKKDDVLVSKRGIFSAGFYVVGQNAYSFAIWFNDPPFNYQNRTLVWMANRDQPVNGKRSKLSLLKGGNLILFDAGRFNIWATDSVSRFTVFLQLKDNGNLVLMDSQNALLWQSFDSPTDTLLPQQPFTKTTDLVSSRSQSNFSSGFYTFFFDSDNIIRMRFDNREASSVFWPPPWLVTWEAGRSTYNNSRIAILNSKGNFSSSDDLTFLSADYGSVIQRRLKIDSDGNLRLYSRKNPGEDWVVSWQAFSDPCKIHGICGANGLCIYDHSSGRRCSCLPGYKMKDPIDWTRGCEPKFNLTCKDESHFLKLSNAEFYGYDYGFFPNYTLDQCEDLCLSLCDCKGFQYSFFNAGHFNCYPKTLLLNGYRTPSFFGHLYLRLPKTYPLPNTTSGEEFSLKCSRLKVQELDMTYTKKHANESVRTLLWFVSGLGGFELILLLSIWGLLIRNRRNSGEDIRDYLLAATGFRRFSFAELKKATKGFSEEIGRGSGGIVYKGVVSDGRVAAIKRLDHEAKQGEAEFLAEVNTIGRLNHMHLIEMWGYCAEGKHRLLVYEYLEHGSLKQNLSGSYVLDWKKRYEVALGTAKGLAYLHEECLEWVLHCDVKPQNILLDSNYNPKVADFGLSKLLKRGELNNSRFSRIRGTRGYMAPEWVSNQPITSKVDVYSYGIVLLEMLTGRSPTTNYHAVNESKSGETTEHTKLVSWVRENIKGSTVSSDDLPTRLEKILDPSMDGEYDMKKMEKLLEVALKCVEEEKDARPTMSQVVEMLQDH</sequence>
<comment type="caution">
    <text evidence="18">Lacks conserved residue(s) required for the propagation of feature annotation.</text>
</comment>
<dbReference type="GO" id="GO:0005524">
    <property type="term" value="F:ATP binding"/>
    <property type="evidence" value="ECO:0007669"/>
    <property type="project" value="UniProtKB-UniRule"/>
</dbReference>
<evidence type="ECO:0000256" key="14">
    <source>
        <dbReference type="ARBA" id="ARBA00023180"/>
    </source>
</evidence>
<dbReference type="Gene3D" id="2.90.10.10">
    <property type="entry name" value="Bulb-type lectin domain"/>
    <property type="match status" value="1"/>
</dbReference>
<dbReference type="FunFam" id="2.90.10.10:FF:000017">
    <property type="entry name" value="Putative receptor protein kinase ZmPK1"/>
    <property type="match status" value="1"/>
</dbReference>
<keyword evidence="9 17" id="KW-0067">ATP-binding</keyword>
<dbReference type="FunFam" id="3.30.200.20:FF:000059">
    <property type="entry name" value="S-receptor-like serine/threonine-protein kinase"/>
    <property type="match status" value="1"/>
</dbReference>
<dbReference type="CDD" id="cd14066">
    <property type="entry name" value="STKc_IRAK"/>
    <property type="match status" value="1"/>
</dbReference>
<organism evidence="26 27">
    <name type="scientific">Rhamnella rubrinervis</name>
    <dbReference type="NCBI Taxonomy" id="2594499"/>
    <lineage>
        <taxon>Eukaryota</taxon>
        <taxon>Viridiplantae</taxon>
        <taxon>Streptophyta</taxon>
        <taxon>Embryophyta</taxon>
        <taxon>Tracheophyta</taxon>
        <taxon>Spermatophyta</taxon>
        <taxon>Magnoliopsida</taxon>
        <taxon>eudicotyledons</taxon>
        <taxon>Gunneridae</taxon>
        <taxon>Pentapetalae</taxon>
        <taxon>rosids</taxon>
        <taxon>fabids</taxon>
        <taxon>Rosales</taxon>
        <taxon>Rhamnaceae</taxon>
        <taxon>rhamnoid group</taxon>
        <taxon>Rhamneae</taxon>
        <taxon>Rhamnella</taxon>
    </lineage>
</organism>
<keyword evidence="7 17" id="KW-0547">Nucleotide-binding</keyword>
<dbReference type="InterPro" id="IPR036426">
    <property type="entry name" value="Bulb-type_lectin_dom_sf"/>
</dbReference>
<comment type="similarity">
    <text evidence="17">Belongs to the protein kinase superfamily. Ser/Thr protein kinase family.</text>
</comment>
<dbReference type="PROSITE" id="PS50927">
    <property type="entry name" value="BULB_LECTIN"/>
    <property type="match status" value="1"/>
</dbReference>
<name>A0A8K0MHM0_9ROSA</name>
<keyword evidence="5 20" id="KW-0812">Transmembrane</keyword>
<feature type="binding site" evidence="19">
    <location>
        <position position="543"/>
    </location>
    <ligand>
        <name>ATP</name>
        <dbReference type="ChEBI" id="CHEBI:30616"/>
    </ligand>
</feature>
<dbReference type="InterPro" id="IPR000858">
    <property type="entry name" value="S_locus_glycoprot_dom"/>
</dbReference>
<feature type="domain" description="Bulb-type lectin" evidence="24">
    <location>
        <begin position="21"/>
        <end position="153"/>
    </location>
</feature>